<evidence type="ECO:0000313" key="1">
    <source>
        <dbReference type="EMBL" id="QTL38997.1"/>
    </source>
</evidence>
<protein>
    <submittedName>
        <fullName evidence="1">Uncharacterized protein</fullName>
    </submittedName>
</protein>
<sequence>MSVLVFIPQHPISTLQQTIPIKAMSIKSYADKKTVLIKNCADKKHADKNNSHFYLPDLLS</sequence>
<dbReference type="Proteomes" id="UP000665047">
    <property type="component" value="Chromosome"/>
</dbReference>
<proteinExistence type="predicted"/>
<keyword evidence="2" id="KW-1185">Reference proteome</keyword>
<evidence type="ECO:0000313" key="2">
    <source>
        <dbReference type="Proteomes" id="UP000665047"/>
    </source>
</evidence>
<name>A0ABX7VGS6_XENBU</name>
<reference evidence="1 2" key="1">
    <citation type="submission" date="2021-03" db="EMBL/GenBank/DDBJ databases">
        <title>Complete Genome Sequence Data of Xenorhabdus budapestensis strain C72, a Candidate Biological Control Agent, from China.</title>
        <authorList>
            <person name="LI B."/>
            <person name="WANG S."/>
            <person name="QIU D."/>
        </authorList>
    </citation>
    <scope>NUCLEOTIDE SEQUENCE [LARGE SCALE GENOMIC DNA]</scope>
    <source>
        <strain evidence="1 2">C-7-2</strain>
    </source>
</reference>
<accession>A0ABX7VGS6</accession>
<dbReference type="EMBL" id="CP072455">
    <property type="protein sequence ID" value="QTL38997.1"/>
    <property type="molecule type" value="Genomic_DNA"/>
</dbReference>
<organism evidence="1 2">
    <name type="scientific">Xenorhabdus budapestensis</name>
    <dbReference type="NCBI Taxonomy" id="290110"/>
    <lineage>
        <taxon>Bacteria</taxon>
        <taxon>Pseudomonadati</taxon>
        <taxon>Pseudomonadota</taxon>
        <taxon>Gammaproteobacteria</taxon>
        <taxon>Enterobacterales</taxon>
        <taxon>Morganellaceae</taxon>
        <taxon>Xenorhabdus</taxon>
    </lineage>
</organism>
<gene>
    <name evidence="1" type="ORF">HGO23_14170</name>
</gene>
<dbReference type="RefSeq" id="WP_099134399.1">
    <property type="nucleotide sequence ID" value="NZ_CAWNNJ010000001.1"/>
</dbReference>